<evidence type="ECO:0008006" key="3">
    <source>
        <dbReference type="Google" id="ProtNLM"/>
    </source>
</evidence>
<accession>A0A9W9C0C1</accession>
<protein>
    <recommendedName>
        <fullName evidence="3">BTB domain-containing protein</fullName>
    </recommendedName>
</protein>
<reference evidence="1" key="1">
    <citation type="submission" date="2022-10" db="EMBL/GenBank/DDBJ databases">
        <title>Tapping the CABI collections for fungal endophytes: first genome assemblies for Collariella, Neodidymelliopsis, Ascochyta clinopodiicola, Didymella pomorum, Didymosphaeria variabile, Neocosmospora piperis and Neocucurbitaria cava.</title>
        <authorList>
            <person name="Hill R."/>
        </authorList>
    </citation>
    <scope>NUCLEOTIDE SEQUENCE</scope>
    <source>
        <strain evidence="1">IMI 360193</strain>
    </source>
</reference>
<proteinExistence type="predicted"/>
<name>A0A9W9C0C1_9PLEO</name>
<dbReference type="EMBL" id="JAPEUV010000039">
    <property type="protein sequence ID" value="KAJ4337366.1"/>
    <property type="molecule type" value="Genomic_DNA"/>
</dbReference>
<sequence>MIFERIIIDRNGDSLLNLRLKQSEPVLLAETIPYIVSSNALRATSPYFAAIFQNSFSESKAGFDGKFHFEAFDFTATALKYFLIALHTPAPGGSLNDPSGSPKSKRPWHGPRLPCTLHPKMLVEIAEIMGYYHVPALDPVIVGTWFNVCLDKYAPDFDDWPCLDDQLQEQLMMWLHLGIAYKIRSLCDQTAEMIYTT</sequence>
<organism evidence="1 2">
    <name type="scientific">Didymella glomerata</name>
    <dbReference type="NCBI Taxonomy" id="749621"/>
    <lineage>
        <taxon>Eukaryota</taxon>
        <taxon>Fungi</taxon>
        <taxon>Dikarya</taxon>
        <taxon>Ascomycota</taxon>
        <taxon>Pezizomycotina</taxon>
        <taxon>Dothideomycetes</taxon>
        <taxon>Pleosporomycetidae</taxon>
        <taxon>Pleosporales</taxon>
        <taxon>Pleosporineae</taxon>
        <taxon>Didymellaceae</taxon>
        <taxon>Didymella</taxon>
    </lineage>
</organism>
<comment type="caution">
    <text evidence="1">The sequence shown here is derived from an EMBL/GenBank/DDBJ whole genome shotgun (WGS) entry which is preliminary data.</text>
</comment>
<gene>
    <name evidence="1" type="ORF">N0V87_004689</name>
</gene>
<evidence type="ECO:0000313" key="2">
    <source>
        <dbReference type="Proteomes" id="UP001140562"/>
    </source>
</evidence>
<keyword evidence="2" id="KW-1185">Reference proteome</keyword>
<dbReference type="Proteomes" id="UP001140562">
    <property type="component" value="Unassembled WGS sequence"/>
</dbReference>
<dbReference type="AlphaFoldDB" id="A0A9W9C0C1"/>
<evidence type="ECO:0000313" key="1">
    <source>
        <dbReference type="EMBL" id="KAJ4337366.1"/>
    </source>
</evidence>